<dbReference type="KEGG" id="sagq:EP23_02680"/>
<dbReference type="OrthoDB" id="9790031at2"/>
<dbReference type="InterPro" id="IPR023214">
    <property type="entry name" value="HAD_sf"/>
</dbReference>
<dbReference type="PANTHER" id="PTHR10000">
    <property type="entry name" value="PHOSPHOSERINE PHOSPHATASE"/>
    <property type="match status" value="1"/>
</dbReference>
<dbReference type="Gene3D" id="3.30.1240.10">
    <property type="match status" value="1"/>
</dbReference>
<name>A0A2T4MJX2_9STAP</name>
<dbReference type="EMBL" id="WMFL01000077">
    <property type="protein sequence ID" value="NJI02461.1"/>
    <property type="molecule type" value="Genomic_DNA"/>
</dbReference>
<dbReference type="SFLD" id="SFLDG01140">
    <property type="entry name" value="C2.B:_Phosphomannomutase_and_P"/>
    <property type="match status" value="1"/>
</dbReference>
<dbReference type="InterPro" id="IPR006379">
    <property type="entry name" value="HAD-SF_hydro_IIB"/>
</dbReference>
<sequence length="271" mass="30255">MKPDLIIMDMDDTLMTSDNVVSKETKDYLIQIQEKGYQIALASGRPTEGMIPVAEALAMDKHNSYIMSYNGAKTIDLKTKEVIASELISKVDFDDIVDYCRQHGLFTITYQDGHIIYEGNHEYMNIEAEITGLPMKQVSDLKDYIQEPVPKAMGIDYESHISELMSSLKGTFNDSISCTTSKPFFLEFMSAGVSKGKAIQDLAQRLNLDVNQMIAFGDSANDKEMFDVVGMPVAMDNAIDLLKARAKMITKSHDEDGIPHALKQLIETSNM</sequence>
<proteinExistence type="predicted"/>
<dbReference type="GeneID" id="57691469"/>
<reference evidence="2 3" key="1">
    <citation type="submission" date="2017-04" db="EMBL/GenBank/DDBJ databases">
        <title>Staphylococcus agnetis, a potential pathogen in the broiler production.</title>
        <authorList>
            <person name="Poulsen L."/>
        </authorList>
    </citation>
    <scope>NUCLEOTIDE SEQUENCE [LARGE SCALE GENOMIC DNA]</scope>
    <source>
        <strain evidence="2 3">723_310714_2_2_spleen</strain>
    </source>
</reference>
<dbReference type="InterPro" id="IPR000150">
    <property type="entry name" value="Cof"/>
</dbReference>
<dbReference type="SFLD" id="SFLDS00003">
    <property type="entry name" value="Haloacid_Dehalogenase"/>
    <property type="match status" value="1"/>
</dbReference>
<organism evidence="1 4">
    <name type="scientific">Staphylococcus agnetis</name>
    <dbReference type="NCBI Taxonomy" id="985762"/>
    <lineage>
        <taxon>Bacteria</taxon>
        <taxon>Bacillati</taxon>
        <taxon>Bacillota</taxon>
        <taxon>Bacilli</taxon>
        <taxon>Bacillales</taxon>
        <taxon>Staphylococcaceae</taxon>
        <taxon>Staphylococcus</taxon>
    </lineage>
</organism>
<keyword evidence="1" id="KW-0378">Hydrolase</keyword>
<dbReference type="Proteomes" id="UP000195208">
    <property type="component" value="Unassembled WGS sequence"/>
</dbReference>
<evidence type="ECO:0000313" key="1">
    <source>
        <dbReference type="EMBL" id="NJI02461.1"/>
    </source>
</evidence>
<dbReference type="Proteomes" id="UP000646308">
    <property type="component" value="Unassembled WGS sequence"/>
</dbReference>
<accession>A0A2T4MJX2</accession>
<evidence type="ECO:0000313" key="2">
    <source>
        <dbReference type="EMBL" id="OTW32194.1"/>
    </source>
</evidence>
<reference evidence="1" key="2">
    <citation type="submission" date="2019-11" db="EMBL/GenBank/DDBJ databases">
        <title>Whole genome comparisons of Staphylococcus agnetis isolates from cattle and chickens.</title>
        <authorList>
            <person name="Rhoads D."/>
            <person name="Shwani A."/>
            <person name="Adkins P."/>
            <person name="Calcutt M."/>
            <person name="Middleton J."/>
        </authorList>
    </citation>
    <scope>NUCLEOTIDE SEQUENCE</scope>
    <source>
        <strain evidence="1">1387</strain>
    </source>
</reference>
<dbReference type="PROSITE" id="PS01229">
    <property type="entry name" value="COF_2"/>
    <property type="match status" value="1"/>
</dbReference>
<dbReference type="Pfam" id="PF08282">
    <property type="entry name" value="Hydrolase_3"/>
    <property type="match status" value="1"/>
</dbReference>
<keyword evidence="3" id="KW-1185">Reference proteome</keyword>
<evidence type="ECO:0000313" key="3">
    <source>
        <dbReference type="Proteomes" id="UP000195208"/>
    </source>
</evidence>
<dbReference type="Gene3D" id="3.40.50.1000">
    <property type="entry name" value="HAD superfamily/HAD-like"/>
    <property type="match status" value="1"/>
</dbReference>
<evidence type="ECO:0000313" key="4">
    <source>
        <dbReference type="Proteomes" id="UP000646308"/>
    </source>
</evidence>
<dbReference type="NCBIfam" id="TIGR00099">
    <property type="entry name" value="Cof-subfamily"/>
    <property type="match status" value="1"/>
</dbReference>
<dbReference type="InterPro" id="IPR036412">
    <property type="entry name" value="HAD-like_sf"/>
</dbReference>
<gene>
    <name evidence="2" type="ORF">B9M88_00515</name>
    <name evidence="1" type="ORF">GLV84_06455</name>
</gene>
<dbReference type="PANTHER" id="PTHR10000:SF8">
    <property type="entry name" value="HAD SUPERFAMILY HYDROLASE-LIKE, TYPE 3"/>
    <property type="match status" value="1"/>
</dbReference>
<dbReference type="GO" id="GO:0005829">
    <property type="term" value="C:cytosol"/>
    <property type="evidence" value="ECO:0007669"/>
    <property type="project" value="TreeGrafter"/>
</dbReference>
<protein>
    <submittedName>
        <fullName evidence="1">Cof-type HAD-IIB family hydrolase</fullName>
    </submittedName>
    <submittedName>
        <fullName evidence="2">HAD family hydrolase</fullName>
    </submittedName>
</protein>
<dbReference type="EMBL" id="NEFX01000001">
    <property type="protein sequence ID" value="OTW32194.1"/>
    <property type="molecule type" value="Genomic_DNA"/>
</dbReference>
<comment type="caution">
    <text evidence="1">The sequence shown here is derived from an EMBL/GenBank/DDBJ whole genome shotgun (WGS) entry which is preliminary data.</text>
</comment>
<dbReference type="SUPFAM" id="SSF56784">
    <property type="entry name" value="HAD-like"/>
    <property type="match status" value="1"/>
</dbReference>
<dbReference type="RefSeq" id="WP_060550967.1">
    <property type="nucleotide sequence ID" value="NZ_CP009623.1"/>
</dbReference>
<dbReference type="CDD" id="cd07516">
    <property type="entry name" value="HAD_Pase"/>
    <property type="match status" value="1"/>
</dbReference>
<dbReference type="NCBIfam" id="TIGR01484">
    <property type="entry name" value="HAD-SF-IIB"/>
    <property type="match status" value="1"/>
</dbReference>
<dbReference type="GO" id="GO:0000287">
    <property type="term" value="F:magnesium ion binding"/>
    <property type="evidence" value="ECO:0007669"/>
    <property type="project" value="TreeGrafter"/>
</dbReference>
<dbReference type="AlphaFoldDB" id="A0A2T4MJX2"/>
<dbReference type="GO" id="GO:0016791">
    <property type="term" value="F:phosphatase activity"/>
    <property type="evidence" value="ECO:0007669"/>
    <property type="project" value="TreeGrafter"/>
</dbReference>